<protein>
    <recommendedName>
        <fullName evidence="5">Chemotaxis protein methyltransferase</fullName>
        <ecNumber evidence="5">2.1.1.80</ecNumber>
    </recommendedName>
</protein>
<keyword evidence="2 5" id="KW-0489">Methyltransferase</keyword>
<feature type="binding site" evidence="6">
    <location>
        <position position="102"/>
    </location>
    <ligand>
        <name>S-adenosyl-L-methionine</name>
        <dbReference type="ChEBI" id="CHEBI:59789"/>
    </ligand>
</feature>
<evidence type="ECO:0000256" key="6">
    <source>
        <dbReference type="PIRSR" id="PIRSR000410-1"/>
    </source>
</evidence>
<dbReference type="Proteomes" id="UP000001971">
    <property type="component" value="Chromosome"/>
</dbReference>
<dbReference type="Gene3D" id="1.10.155.10">
    <property type="entry name" value="Chemotaxis receptor methyltransferase CheR, N-terminal domain"/>
    <property type="match status" value="1"/>
</dbReference>
<dbReference type="SUPFAM" id="SSF53335">
    <property type="entry name" value="S-adenosyl-L-methionine-dependent methyltransferases"/>
    <property type="match status" value="1"/>
</dbReference>
<dbReference type="PANTHER" id="PTHR24422">
    <property type="entry name" value="CHEMOTAXIS PROTEIN METHYLTRANSFERASE"/>
    <property type="match status" value="1"/>
</dbReference>
<dbReference type="EMBL" id="CP000308">
    <property type="protein sequence ID" value="ABG13810.1"/>
    <property type="molecule type" value="Genomic_DNA"/>
</dbReference>
<dbReference type="InterPro" id="IPR036804">
    <property type="entry name" value="CheR_N_sf"/>
</dbReference>
<dbReference type="Pfam" id="PF01739">
    <property type="entry name" value="CheR"/>
    <property type="match status" value="1"/>
</dbReference>
<evidence type="ECO:0000256" key="1">
    <source>
        <dbReference type="ARBA" id="ARBA00001541"/>
    </source>
</evidence>
<gene>
    <name evidence="8" type="ordered locus">YPA_1844</name>
</gene>
<dbReference type="KEGG" id="ypa:YPA_1844"/>
<evidence type="ECO:0000313" key="9">
    <source>
        <dbReference type="Proteomes" id="UP000001971"/>
    </source>
</evidence>
<dbReference type="PRINTS" id="PR00996">
    <property type="entry name" value="CHERMTFRASE"/>
</dbReference>
<dbReference type="InterPro" id="IPR050903">
    <property type="entry name" value="Bact_Chemotaxis_MeTrfase"/>
</dbReference>
<reference evidence="8 9" key="1">
    <citation type="journal article" date="2006" name="J. Bacteriol.">
        <title>Complete genome sequence of Yersinia pestis strains Antiqua and Nepal516: evidence of gene reduction in an emerging pathogen.</title>
        <authorList>
            <person name="Chain P.S."/>
            <person name="Hu P."/>
            <person name="Malfatti S.A."/>
            <person name="Radnedge L."/>
            <person name="Larimer F."/>
            <person name="Vergez L.M."/>
            <person name="Worsham P."/>
            <person name="Chu M.C."/>
            <person name="Andersen G.L."/>
        </authorList>
    </citation>
    <scope>NUCLEOTIDE SEQUENCE [LARGE SCALE GENOMIC DNA]</scope>
    <source>
        <strain evidence="8 9">Antiqua</strain>
    </source>
</reference>
<dbReference type="InterPro" id="IPR022641">
    <property type="entry name" value="CheR_N"/>
</dbReference>
<dbReference type="SMART" id="SM00138">
    <property type="entry name" value="MeTrc"/>
    <property type="match status" value="1"/>
</dbReference>
<feature type="binding site" evidence="6">
    <location>
        <position position="100"/>
    </location>
    <ligand>
        <name>S-adenosyl-L-methionine</name>
        <dbReference type="ChEBI" id="CHEBI:59789"/>
    </ligand>
</feature>
<dbReference type="EC" id="2.1.1.80" evidence="5"/>
<feature type="domain" description="CheR-type methyltransferase" evidence="7">
    <location>
        <begin position="23"/>
        <end position="294"/>
    </location>
</feature>
<sequence>MKRSSMKSAPQSLPQESGSILTQMIQRLPLSDIHFRRICQLIYQRAGIVLAEHKREMVYNRLVRRLRLLNISDFGQYLALLESDPNSAEWQAFVNALTTNLTAFFREAHHFPLLAEHARQRAGGYSVWSTAASTGEEPYSIAMTLCDVLGNRAGACQILASDIDTQVLEKATSGVYRQDELRSLSTQQMQRYFLRGTGPHQGMVRVRPELTNLVQFQQLNLLAPEWALPGQFDAIFCRNVMIYFDKETQERILRRFVPLLKPGGLMFAGHSENFSQISREFYLRGQTVYGLTKER</sequence>
<evidence type="ECO:0000256" key="4">
    <source>
        <dbReference type="ARBA" id="ARBA00022691"/>
    </source>
</evidence>
<comment type="function">
    <text evidence="5">Methylation of the membrane-bound methyl-accepting chemotaxis proteins (MCP) to form gamma-glutamyl methyl ester residues in MCP.</text>
</comment>
<feature type="binding site" evidence="6">
    <location>
        <position position="106"/>
    </location>
    <ligand>
        <name>S-adenosyl-L-methionine</name>
        <dbReference type="ChEBI" id="CHEBI:59789"/>
    </ligand>
</feature>
<dbReference type="Gene3D" id="3.40.50.150">
    <property type="entry name" value="Vaccinia Virus protein VP39"/>
    <property type="match status" value="1"/>
</dbReference>
<dbReference type="GO" id="GO:0032259">
    <property type="term" value="P:methylation"/>
    <property type="evidence" value="ECO:0007669"/>
    <property type="project" value="UniProtKB-KW"/>
</dbReference>
<feature type="binding site" evidence="6">
    <location>
        <position position="137"/>
    </location>
    <ligand>
        <name>S-adenosyl-L-methionine</name>
        <dbReference type="ChEBI" id="CHEBI:59789"/>
    </ligand>
</feature>
<feature type="binding site" evidence="6">
    <location>
        <position position="162"/>
    </location>
    <ligand>
        <name>S-adenosyl-L-methionine</name>
        <dbReference type="ChEBI" id="CHEBI:59789"/>
    </ligand>
</feature>
<name>A0A0H2Y8U4_YERPA</name>
<dbReference type="PROSITE" id="PS50123">
    <property type="entry name" value="CHER"/>
    <property type="match status" value="1"/>
</dbReference>
<feature type="binding site" evidence="6">
    <location>
        <begin position="220"/>
        <end position="221"/>
    </location>
    <ligand>
        <name>S-adenosyl-L-methionine</name>
        <dbReference type="ChEBI" id="CHEBI:59789"/>
    </ligand>
</feature>
<evidence type="ECO:0000313" key="8">
    <source>
        <dbReference type="EMBL" id="ABG13810.1"/>
    </source>
</evidence>
<evidence type="ECO:0000259" key="7">
    <source>
        <dbReference type="PROSITE" id="PS50123"/>
    </source>
</evidence>
<dbReference type="PANTHER" id="PTHR24422:SF19">
    <property type="entry name" value="CHEMOTAXIS PROTEIN METHYLTRANSFERASE"/>
    <property type="match status" value="1"/>
</dbReference>
<comment type="catalytic activity">
    <reaction evidence="1 5">
        <text>L-glutamyl-[protein] + S-adenosyl-L-methionine = [protein]-L-glutamate 5-O-methyl ester + S-adenosyl-L-homocysteine</text>
        <dbReference type="Rhea" id="RHEA:24452"/>
        <dbReference type="Rhea" id="RHEA-COMP:10208"/>
        <dbReference type="Rhea" id="RHEA-COMP:10311"/>
        <dbReference type="ChEBI" id="CHEBI:29973"/>
        <dbReference type="ChEBI" id="CHEBI:57856"/>
        <dbReference type="ChEBI" id="CHEBI:59789"/>
        <dbReference type="ChEBI" id="CHEBI:82795"/>
        <dbReference type="EC" id="2.1.1.80"/>
    </reaction>
</comment>
<dbReference type="GO" id="GO:0008983">
    <property type="term" value="F:protein-glutamate O-methyltransferase activity"/>
    <property type="evidence" value="ECO:0007669"/>
    <property type="project" value="UniProtKB-EC"/>
</dbReference>
<keyword evidence="4 5" id="KW-0949">S-adenosyl-L-methionine</keyword>
<evidence type="ECO:0000256" key="3">
    <source>
        <dbReference type="ARBA" id="ARBA00022679"/>
    </source>
</evidence>
<evidence type="ECO:0000256" key="5">
    <source>
        <dbReference type="PIRNR" id="PIRNR000410"/>
    </source>
</evidence>
<keyword evidence="3 5" id="KW-0808">Transferase</keyword>
<dbReference type="Pfam" id="PF03705">
    <property type="entry name" value="CheR_N"/>
    <property type="match status" value="1"/>
</dbReference>
<dbReference type="AlphaFoldDB" id="A0A0H2Y8U4"/>
<dbReference type="InterPro" id="IPR026024">
    <property type="entry name" value="Chemotaxis_MeTrfase_CheR"/>
</dbReference>
<evidence type="ECO:0000256" key="2">
    <source>
        <dbReference type="ARBA" id="ARBA00022603"/>
    </source>
</evidence>
<organism evidence="8 9">
    <name type="scientific">Yersinia pestis bv. Antiqua (strain Antiqua)</name>
    <dbReference type="NCBI Taxonomy" id="360102"/>
    <lineage>
        <taxon>Bacteria</taxon>
        <taxon>Pseudomonadati</taxon>
        <taxon>Pseudomonadota</taxon>
        <taxon>Gammaproteobacteria</taxon>
        <taxon>Enterobacterales</taxon>
        <taxon>Yersiniaceae</taxon>
        <taxon>Yersinia</taxon>
    </lineage>
</organism>
<dbReference type="CDD" id="cd02440">
    <property type="entry name" value="AdoMet_MTases"/>
    <property type="match status" value="1"/>
</dbReference>
<dbReference type="SUPFAM" id="SSF47757">
    <property type="entry name" value="Chemotaxis receptor methyltransferase CheR, N-terminal domain"/>
    <property type="match status" value="1"/>
</dbReference>
<dbReference type="InterPro" id="IPR000780">
    <property type="entry name" value="CheR_MeTrfase"/>
</dbReference>
<proteinExistence type="predicted"/>
<accession>A0A0H2Y8U4</accession>
<dbReference type="NCBIfam" id="NF007902">
    <property type="entry name" value="PRK10611.1"/>
    <property type="match status" value="1"/>
</dbReference>
<dbReference type="InterPro" id="IPR029063">
    <property type="entry name" value="SAM-dependent_MTases_sf"/>
</dbReference>
<feature type="binding site" evidence="6">
    <location>
        <begin position="238"/>
        <end position="239"/>
    </location>
    <ligand>
        <name>S-adenosyl-L-methionine</name>
        <dbReference type="ChEBI" id="CHEBI:59789"/>
    </ligand>
</feature>
<dbReference type="InterPro" id="IPR022642">
    <property type="entry name" value="CheR_C"/>
</dbReference>
<dbReference type="PIRSF" id="PIRSF000410">
    <property type="entry name" value="CheR"/>
    <property type="match status" value="1"/>
</dbReference>